<comment type="caution">
    <text evidence="1">The sequence shown here is derived from an EMBL/GenBank/DDBJ whole genome shotgun (WGS) entry which is preliminary data.</text>
</comment>
<dbReference type="InterPro" id="IPR036265">
    <property type="entry name" value="HIT-like_sf"/>
</dbReference>
<protein>
    <submittedName>
        <fullName evidence="1">Uncharacterized protein</fullName>
    </submittedName>
</protein>
<organism evidence="1 2">
    <name type="scientific">Jeongeupia naejangsanensis</name>
    <dbReference type="NCBI Taxonomy" id="613195"/>
    <lineage>
        <taxon>Bacteria</taxon>
        <taxon>Pseudomonadati</taxon>
        <taxon>Pseudomonadota</taxon>
        <taxon>Betaproteobacteria</taxon>
        <taxon>Neisseriales</taxon>
        <taxon>Chitinibacteraceae</taxon>
        <taxon>Jeongeupia</taxon>
    </lineage>
</organism>
<evidence type="ECO:0000313" key="1">
    <source>
        <dbReference type="EMBL" id="MBM3115736.1"/>
    </source>
</evidence>
<dbReference type="SUPFAM" id="SSF54197">
    <property type="entry name" value="HIT-like"/>
    <property type="match status" value="1"/>
</dbReference>
<dbReference type="EMBL" id="JAESND010000003">
    <property type="protein sequence ID" value="MBM3115736.1"/>
    <property type="molecule type" value="Genomic_DNA"/>
</dbReference>
<name>A0ABS2BJF9_9NEIS</name>
<dbReference type="RefSeq" id="WP_203537572.1">
    <property type="nucleotide sequence ID" value="NZ_JAESND010000003.1"/>
</dbReference>
<dbReference type="Proteomes" id="UP000809431">
    <property type="component" value="Unassembled WGS sequence"/>
</dbReference>
<proteinExistence type="predicted"/>
<gene>
    <name evidence="1" type="ORF">JMJ54_07835</name>
</gene>
<accession>A0ABS2BJF9</accession>
<sequence>MYRYLIFETDHWLVSHRRDARHPGYLIVACRESKGELHELSIDALQELGLVLQKTEKLLRSFFAPCKVIFYKLGFSSGFSCHFHAAPVTQKLLSEIVAHCDYTNEPDGNDAILFLSRVYCERPLTEAESLTLNDVVNQLRKAANTSFNRDGLTPVP</sequence>
<dbReference type="Gene3D" id="3.30.428.10">
    <property type="entry name" value="HIT-like"/>
    <property type="match status" value="1"/>
</dbReference>
<keyword evidence="2" id="KW-1185">Reference proteome</keyword>
<evidence type="ECO:0000313" key="2">
    <source>
        <dbReference type="Proteomes" id="UP000809431"/>
    </source>
</evidence>
<reference evidence="1 2" key="1">
    <citation type="submission" date="2021-01" db="EMBL/GenBank/DDBJ databases">
        <title>Draft Genome Sequence and Polyhydroxyalkanoate Biosynthetic Potential of Jeongeupia naejangsanensis Type Strain DSM 24253.</title>
        <authorList>
            <person name="Turrini P."/>
            <person name="Artuso I."/>
            <person name="Lugli G.A."/>
            <person name="Frangipani E."/>
            <person name="Ventura M."/>
            <person name="Visca P."/>
        </authorList>
    </citation>
    <scope>NUCLEOTIDE SEQUENCE [LARGE SCALE GENOMIC DNA]</scope>
    <source>
        <strain evidence="1 2">DSM 24253</strain>
    </source>
</reference>